<dbReference type="Pfam" id="PF00353">
    <property type="entry name" value="HemolysinCabind"/>
    <property type="match status" value="1"/>
</dbReference>
<dbReference type="SUPFAM" id="SSF51120">
    <property type="entry name" value="beta-Roll"/>
    <property type="match status" value="1"/>
</dbReference>
<comment type="caution">
    <text evidence="1">The sequence shown here is derived from an EMBL/GenBank/DDBJ whole genome shotgun (WGS) entry which is preliminary data.</text>
</comment>
<sequence length="79" mass="8267">DDQLSGGAGDDSLVGGAGNDKYVFSGAFGQDTIDNSGGGQDWIFFNDLDRSQLTFKQDGKDLVIGVVGDTSRSVRVLGH</sequence>
<reference evidence="1" key="1">
    <citation type="submission" date="2023-03" db="EMBL/GenBank/DDBJ databases">
        <title>Chitinimonas shenzhenensis gen. nov., sp. nov., a novel member of family Burkholderiaceae isolated from activated sludge collected in Shen Zhen, China.</title>
        <authorList>
            <person name="Wang X."/>
        </authorList>
    </citation>
    <scope>NUCLEOTIDE SEQUENCE</scope>
    <source>
        <strain evidence="1">DQS-5</strain>
    </source>
</reference>
<evidence type="ECO:0000313" key="2">
    <source>
        <dbReference type="Proteomes" id="UP001172778"/>
    </source>
</evidence>
<organism evidence="1 2">
    <name type="scientific">Parachitinimonas caeni</name>
    <dbReference type="NCBI Taxonomy" id="3031301"/>
    <lineage>
        <taxon>Bacteria</taxon>
        <taxon>Pseudomonadati</taxon>
        <taxon>Pseudomonadota</taxon>
        <taxon>Betaproteobacteria</taxon>
        <taxon>Neisseriales</taxon>
        <taxon>Chitinibacteraceae</taxon>
        <taxon>Parachitinimonas</taxon>
    </lineage>
</organism>
<dbReference type="Proteomes" id="UP001172778">
    <property type="component" value="Unassembled WGS sequence"/>
</dbReference>
<dbReference type="InterPro" id="IPR018511">
    <property type="entry name" value="Hemolysin-typ_Ca-bd_CS"/>
</dbReference>
<dbReference type="PRINTS" id="PR00313">
    <property type="entry name" value="CABNDNGRPT"/>
</dbReference>
<dbReference type="Gene3D" id="2.150.10.10">
    <property type="entry name" value="Serralysin-like metalloprotease, C-terminal"/>
    <property type="match status" value="1"/>
</dbReference>
<feature type="non-terminal residue" evidence="1">
    <location>
        <position position="79"/>
    </location>
</feature>
<dbReference type="InterPro" id="IPR011049">
    <property type="entry name" value="Serralysin-like_metalloprot_C"/>
</dbReference>
<feature type="non-terminal residue" evidence="1">
    <location>
        <position position="1"/>
    </location>
</feature>
<dbReference type="InterPro" id="IPR001343">
    <property type="entry name" value="Hemolysn_Ca-bd"/>
</dbReference>
<evidence type="ECO:0000313" key="1">
    <source>
        <dbReference type="EMBL" id="MDK2127280.1"/>
    </source>
</evidence>
<proteinExistence type="predicted"/>
<keyword evidence="2" id="KW-1185">Reference proteome</keyword>
<evidence type="ECO:0008006" key="3">
    <source>
        <dbReference type="Google" id="ProtNLM"/>
    </source>
</evidence>
<name>A0ABT7E4Q7_9NEIS</name>
<dbReference type="EMBL" id="JARRAF010000324">
    <property type="protein sequence ID" value="MDK2127280.1"/>
    <property type="molecule type" value="Genomic_DNA"/>
</dbReference>
<gene>
    <name evidence="1" type="ORF">PZA18_24900</name>
</gene>
<dbReference type="PROSITE" id="PS00330">
    <property type="entry name" value="HEMOLYSIN_CALCIUM"/>
    <property type="match status" value="1"/>
</dbReference>
<protein>
    <recommendedName>
        <fullName evidence="3">Calcium-binding protein</fullName>
    </recommendedName>
</protein>
<accession>A0ABT7E4Q7</accession>